<dbReference type="Proteomes" id="UP000292702">
    <property type="component" value="Unassembled WGS sequence"/>
</dbReference>
<keyword evidence="3" id="KW-0808">Transferase</keyword>
<organism evidence="11 12">
    <name type="scientific">Steccherinum ochraceum</name>
    <dbReference type="NCBI Taxonomy" id="92696"/>
    <lineage>
        <taxon>Eukaryota</taxon>
        <taxon>Fungi</taxon>
        <taxon>Dikarya</taxon>
        <taxon>Basidiomycota</taxon>
        <taxon>Agaricomycotina</taxon>
        <taxon>Agaricomycetes</taxon>
        <taxon>Polyporales</taxon>
        <taxon>Steccherinaceae</taxon>
        <taxon>Steccherinum</taxon>
    </lineage>
</organism>
<comment type="caution">
    <text evidence="11">The sequence shown here is derived from an EMBL/GenBank/DDBJ whole genome shotgun (WGS) entry which is preliminary data.</text>
</comment>
<dbReference type="GO" id="GO:0004144">
    <property type="term" value="F:diacylglycerol O-acyltransferase activity"/>
    <property type="evidence" value="ECO:0007669"/>
    <property type="project" value="UniProtKB-EC"/>
</dbReference>
<dbReference type="InterPro" id="IPR009721">
    <property type="entry name" value="O-acyltransferase_WSD1_C"/>
</dbReference>
<sequence length="631" mass="70513">MGPQSNGYLPTPSINNLDNMNGHSSAPLAPKANVQERLQYSLSDMERSGGIVGWCAGKFLMAGDWIERELEERRQTIGGIDNLFLLLTDATDFNPVCACTFTLQGKLTVVDLRNAVYRLYTGFPKYRQRVTSVGRKFHGARFEDDPHFDVNNHVRVITLPEPAGKRELDELMGDFIAQEWDMSRPLWEMVLVENYHDDEGAECAVLSRGHHTLADGQGFVISQLFMTSYRADLLKAMSQTFSAVREHHRARITPSKVHPYLKPLDRFANPTTSVFLAPLIHLTLLSLFWTTYAWTVGISLVISLFQGSVQVLLFALTCWRVDMLTASQPSTRVKHREFSRSKVISMDDIRLCQQAFSGKKPGSAVGEPGGRSKVGHVTVNDVMCAVMADVCGQEVRRRIRRERGLWAMAKAVLRRVLPSPIGFFIPISIRPPGDFSMRNLSTASLVYLYPSSPSAPHDRPSSLLHKHIHAARSSLSLLKHSLLPTFIFYITQFMAGQAPVLWPLPFVMVKGSWNVVREWVFRPVVRGVMSSFAVLLTNVPGPAKNRITLEGVEVISWTALPPQSGKGTVGMGIISYAGGLCVSIAADRVPASEGVARRICQGFEKRFEDYVEVAKEVVEREKMRLKGEREK</sequence>
<dbReference type="InterPro" id="IPR045034">
    <property type="entry name" value="O-acyltransferase_WSD1-like"/>
</dbReference>
<reference evidence="11 12" key="1">
    <citation type="submission" date="2018-11" db="EMBL/GenBank/DDBJ databases">
        <title>Genome assembly of Steccherinum ochraceum LE-BIN_3174, the white-rot fungus of the Steccherinaceae family (The Residual Polyporoid clade, Polyporales, Basidiomycota).</title>
        <authorList>
            <person name="Fedorova T.V."/>
            <person name="Glazunova O.A."/>
            <person name="Landesman E.O."/>
            <person name="Moiseenko K.V."/>
            <person name="Psurtseva N.V."/>
            <person name="Savinova O.S."/>
            <person name="Shakhova N.V."/>
            <person name="Tyazhelova T.V."/>
            <person name="Vasina D.V."/>
        </authorList>
    </citation>
    <scope>NUCLEOTIDE SEQUENCE [LARGE SCALE GENOMIC DNA]</scope>
    <source>
        <strain evidence="11 12">LE-BIN_3174</strain>
    </source>
</reference>
<dbReference type="PANTHER" id="PTHR31650">
    <property type="entry name" value="O-ACYLTRANSFERASE (WSD1-LIKE) FAMILY PROTEIN"/>
    <property type="match status" value="1"/>
</dbReference>
<evidence type="ECO:0000259" key="9">
    <source>
        <dbReference type="Pfam" id="PF03007"/>
    </source>
</evidence>
<evidence type="ECO:0000256" key="5">
    <source>
        <dbReference type="ARBA" id="ARBA00024360"/>
    </source>
</evidence>
<evidence type="ECO:0000313" key="11">
    <source>
        <dbReference type="EMBL" id="TCD61046.1"/>
    </source>
</evidence>
<evidence type="ECO:0000256" key="8">
    <source>
        <dbReference type="SAM" id="MobiDB-lite"/>
    </source>
</evidence>
<dbReference type="SUPFAM" id="SSF52777">
    <property type="entry name" value="CoA-dependent acyltransferases"/>
    <property type="match status" value="1"/>
</dbReference>
<gene>
    <name evidence="11" type="ORF">EIP91_009119</name>
</gene>
<proteinExistence type="inferred from homology"/>
<dbReference type="InterPro" id="IPR004255">
    <property type="entry name" value="O-acyltransferase_WSD1_N"/>
</dbReference>
<evidence type="ECO:0000259" key="10">
    <source>
        <dbReference type="Pfam" id="PF06974"/>
    </source>
</evidence>
<dbReference type="GO" id="GO:0047196">
    <property type="term" value="F:long-chain-alcohol O-fatty-acyltransferase activity"/>
    <property type="evidence" value="ECO:0007669"/>
    <property type="project" value="UniProtKB-EC"/>
</dbReference>
<dbReference type="GO" id="GO:0005886">
    <property type="term" value="C:plasma membrane"/>
    <property type="evidence" value="ECO:0007669"/>
    <property type="project" value="TreeGrafter"/>
</dbReference>
<dbReference type="Pfam" id="PF06974">
    <property type="entry name" value="WS_DGAT_C"/>
    <property type="match status" value="1"/>
</dbReference>
<protein>
    <submittedName>
        <fullName evidence="11">Uncharacterized protein</fullName>
    </submittedName>
</protein>
<comment type="pathway">
    <text evidence="1">Glycerolipid metabolism; triacylglycerol biosynthesis.</text>
</comment>
<keyword evidence="12" id="KW-1185">Reference proteome</keyword>
<dbReference type="AlphaFoldDB" id="A0A4R0R4C6"/>
<dbReference type="Gene3D" id="3.30.559.10">
    <property type="entry name" value="Chloramphenicol acetyltransferase-like domain"/>
    <property type="match status" value="1"/>
</dbReference>
<evidence type="ECO:0000256" key="6">
    <source>
        <dbReference type="ARBA" id="ARBA00047604"/>
    </source>
</evidence>
<comment type="pathway">
    <text evidence="2">Lipid metabolism.</text>
</comment>
<dbReference type="PANTHER" id="PTHR31650:SF1">
    <property type="entry name" value="WAX ESTER SYNTHASE_DIACYLGLYCEROL ACYLTRANSFERASE 4-RELATED"/>
    <property type="match status" value="1"/>
</dbReference>
<feature type="compositionally biased region" description="Polar residues" evidence="8">
    <location>
        <begin position="1"/>
        <end position="24"/>
    </location>
</feature>
<comment type="catalytic activity">
    <reaction evidence="6">
        <text>a long chain fatty alcohol + a fatty acyl-CoA = a long-chain alcohol wax ester + CoA</text>
        <dbReference type="Rhea" id="RHEA:38443"/>
        <dbReference type="ChEBI" id="CHEBI:17135"/>
        <dbReference type="ChEBI" id="CHEBI:57287"/>
        <dbReference type="ChEBI" id="CHEBI:77636"/>
        <dbReference type="ChEBI" id="CHEBI:235323"/>
        <dbReference type="EC" id="2.3.1.75"/>
    </reaction>
</comment>
<name>A0A4R0R4C6_9APHY</name>
<dbReference type="EMBL" id="RWJN01000511">
    <property type="protein sequence ID" value="TCD61046.1"/>
    <property type="molecule type" value="Genomic_DNA"/>
</dbReference>
<feature type="region of interest" description="Disordered" evidence="8">
    <location>
        <begin position="1"/>
        <end position="28"/>
    </location>
</feature>
<feature type="domain" description="O-acyltransferase WSD1 C-terminal" evidence="10">
    <location>
        <begin position="512"/>
        <end position="608"/>
    </location>
</feature>
<dbReference type="InterPro" id="IPR023213">
    <property type="entry name" value="CAT-like_dom_sf"/>
</dbReference>
<dbReference type="UniPathway" id="UPA00282"/>
<evidence type="ECO:0000256" key="1">
    <source>
        <dbReference type="ARBA" id="ARBA00004771"/>
    </source>
</evidence>
<accession>A0A4R0R4C6</accession>
<evidence type="ECO:0000256" key="4">
    <source>
        <dbReference type="ARBA" id="ARBA00023315"/>
    </source>
</evidence>
<keyword evidence="4" id="KW-0012">Acyltransferase</keyword>
<evidence type="ECO:0000313" key="12">
    <source>
        <dbReference type="Proteomes" id="UP000292702"/>
    </source>
</evidence>
<comment type="catalytic activity">
    <reaction evidence="7">
        <text>an acyl-CoA + a 1,2-diacyl-sn-glycerol = a triacyl-sn-glycerol + CoA</text>
        <dbReference type="Rhea" id="RHEA:10868"/>
        <dbReference type="ChEBI" id="CHEBI:17815"/>
        <dbReference type="ChEBI" id="CHEBI:57287"/>
        <dbReference type="ChEBI" id="CHEBI:58342"/>
        <dbReference type="ChEBI" id="CHEBI:64615"/>
        <dbReference type="EC" id="2.3.1.20"/>
    </reaction>
</comment>
<evidence type="ECO:0000256" key="7">
    <source>
        <dbReference type="ARBA" id="ARBA00048109"/>
    </source>
</evidence>
<comment type="similarity">
    <text evidence="5">In the N-terminal section; belongs to the long-chain O-acyltransferase family.</text>
</comment>
<dbReference type="Pfam" id="PF03007">
    <property type="entry name" value="WS_DGAT_cat"/>
    <property type="match status" value="1"/>
</dbReference>
<feature type="domain" description="O-acyltransferase WSD1-like N-terminal" evidence="9">
    <location>
        <begin position="79"/>
        <end position="218"/>
    </location>
</feature>
<evidence type="ECO:0000256" key="3">
    <source>
        <dbReference type="ARBA" id="ARBA00022679"/>
    </source>
</evidence>
<evidence type="ECO:0000256" key="2">
    <source>
        <dbReference type="ARBA" id="ARBA00005189"/>
    </source>
</evidence>
<dbReference type="OrthoDB" id="619536at2759"/>
<dbReference type="GO" id="GO:0019432">
    <property type="term" value="P:triglyceride biosynthetic process"/>
    <property type="evidence" value="ECO:0007669"/>
    <property type="project" value="UniProtKB-UniPathway"/>
</dbReference>
<dbReference type="STRING" id="92696.A0A4R0R4C6"/>